<evidence type="ECO:0000313" key="2">
    <source>
        <dbReference type="Proteomes" id="UP001333110"/>
    </source>
</evidence>
<dbReference type="EMBL" id="JAUNZN010000023">
    <property type="protein sequence ID" value="KAK4808881.1"/>
    <property type="molecule type" value="Genomic_DNA"/>
</dbReference>
<evidence type="ECO:0000313" key="1">
    <source>
        <dbReference type="EMBL" id="KAK4808881.1"/>
    </source>
</evidence>
<name>A0AAN7NCG4_MYCAM</name>
<comment type="caution">
    <text evidence="1">The sequence shown here is derived from an EMBL/GenBank/DDBJ whole genome shotgun (WGS) entry which is preliminary data.</text>
</comment>
<gene>
    <name evidence="1" type="ORF">QYF61_007996</name>
</gene>
<keyword evidence="2" id="KW-1185">Reference proteome</keyword>
<accession>A0AAN7NCG4</accession>
<organism evidence="1 2">
    <name type="scientific">Mycteria americana</name>
    <name type="common">Wood stork</name>
    <dbReference type="NCBI Taxonomy" id="33587"/>
    <lineage>
        <taxon>Eukaryota</taxon>
        <taxon>Metazoa</taxon>
        <taxon>Chordata</taxon>
        <taxon>Craniata</taxon>
        <taxon>Vertebrata</taxon>
        <taxon>Euteleostomi</taxon>
        <taxon>Archelosauria</taxon>
        <taxon>Archosauria</taxon>
        <taxon>Dinosauria</taxon>
        <taxon>Saurischia</taxon>
        <taxon>Theropoda</taxon>
        <taxon>Coelurosauria</taxon>
        <taxon>Aves</taxon>
        <taxon>Neognathae</taxon>
        <taxon>Neoaves</taxon>
        <taxon>Aequornithes</taxon>
        <taxon>Ciconiiformes</taxon>
        <taxon>Ciconiidae</taxon>
        <taxon>Mycteria</taxon>
    </lineage>
</organism>
<protein>
    <submittedName>
        <fullName evidence="1">Uncharacterized protein</fullName>
    </submittedName>
</protein>
<dbReference type="AlphaFoldDB" id="A0AAN7NCG4"/>
<proteinExistence type="predicted"/>
<reference evidence="1 2" key="1">
    <citation type="journal article" date="2023" name="J. Hered.">
        <title>Chromosome-level genome of the wood stork (Mycteria americana) provides insight into avian chromosome evolution.</title>
        <authorList>
            <person name="Flamio R. Jr."/>
            <person name="Ramstad K.M."/>
        </authorList>
    </citation>
    <scope>NUCLEOTIDE SEQUENCE [LARGE SCALE GENOMIC DNA]</scope>
    <source>
        <strain evidence="1">JAX WOST 10</strain>
    </source>
</reference>
<sequence>MGNICCSVVQEGCYKVSPEPSLLQAEQPQLSQPVFIGEVLQPSDHLHGPPLDLLQQVHVLLMLGAPQVDAVLQVGSHKSGVKGQNHLPRPAGHSSFDAAQETVGFLGCKHTLPGHVELLINQHPQILLRRAALNTFSAQPVFVLGIAPTQVQNFALGLVELHEVRTGPPLKPVQVPLDGIPSLQRVDCTTQLGVVGKLAEGALNPTVHVTAKDVKQCQSQHQPLRNAACHCSPPGHRAIDHNSLSATIQPIPYPPSGPSVKSTSLQFRDKDVVRDSIKCFAQIQLPMTPRIEGMLAYCSSAFEDFDLLEERGDSCSCCDTAKLLGITSDPWPYWYPT</sequence>
<dbReference type="Proteomes" id="UP001333110">
    <property type="component" value="Unassembled WGS sequence"/>
</dbReference>